<evidence type="ECO:0000313" key="1">
    <source>
        <dbReference type="EMBL" id="CAE0143693.1"/>
    </source>
</evidence>
<protein>
    <submittedName>
        <fullName evidence="1">Uncharacterized protein</fullName>
    </submittedName>
</protein>
<dbReference type="EMBL" id="HBHX01063216">
    <property type="protein sequence ID" value="CAE0143693.1"/>
    <property type="molecule type" value="Transcribed_RNA"/>
</dbReference>
<proteinExistence type="predicted"/>
<accession>A0A7S3FES0</accession>
<dbReference type="AlphaFoldDB" id="A0A7S3FES0"/>
<reference evidence="1" key="1">
    <citation type="submission" date="2021-01" db="EMBL/GenBank/DDBJ databases">
        <authorList>
            <person name="Corre E."/>
            <person name="Pelletier E."/>
            <person name="Niang G."/>
            <person name="Scheremetjew M."/>
            <person name="Finn R."/>
            <person name="Kale V."/>
            <person name="Holt S."/>
            <person name="Cochrane G."/>
            <person name="Meng A."/>
            <person name="Brown T."/>
            <person name="Cohen L."/>
        </authorList>
    </citation>
    <scope>NUCLEOTIDE SEQUENCE</scope>
    <source>
        <strain evidence="1">CCMP281</strain>
    </source>
</reference>
<name>A0A7S3FES0_9EUKA</name>
<gene>
    <name evidence="1" type="ORF">HERI1096_LOCUS34951</name>
</gene>
<sequence>MDPFWARMRRSHRLALYVVILLLWTFLTLSGSMMMFHNWSPPSIHSAVRGEIHAHPPLTTLVDTTILGPASTEPIESLSPAALRSLQRMLRLSPRRLNHVQRAALTADLKASLDRLNRLAARNRSVDAAMQ</sequence>
<organism evidence="1">
    <name type="scientific">Haptolina ericina</name>
    <dbReference type="NCBI Taxonomy" id="156174"/>
    <lineage>
        <taxon>Eukaryota</taxon>
        <taxon>Haptista</taxon>
        <taxon>Haptophyta</taxon>
        <taxon>Prymnesiophyceae</taxon>
        <taxon>Prymnesiales</taxon>
        <taxon>Prymnesiaceae</taxon>
        <taxon>Haptolina</taxon>
    </lineage>
</organism>